<dbReference type="EMBL" id="JH159162">
    <property type="protein sequence ID" value="EGZ07635.1"/>
    <property type="molecule type" value="Genomic_DNA"/>
</dbReference>
<dbReference type="GO" id="GO:0005886">
    <property type="term" value="C:plasma membrane"/>
    <property type="evidence" value="ECO:0007669"/>
    <property type="project" value="TreeGrafter"/>
</dbReference>
<dbReference type="SMR" id="G5AAK6"/>
<comment type="similarity">
    <text evidence="1">Belongs to the glycosyl hydrolase 72 family.</text>
</comment>
<dbReference type="Pfam" id="PF03198">
    <property type="entry name" value="Glyco_hydro_72"/>
    <property type="match status" value="1"/>
</dbReference>
<dbReference type="InterPro" id="IPR004886">
    <property type="entry name" value="Glucanosyltransferase"/>
</dbReference>
<dbReference type="InParanoid" id="G5AAK6"/>
<proteinExistence type="inferred from homology"/>
<evidence type="ECO:0000313" key="5">
    <source>
        <dbReference type="EMBL" id="EGZ07635.1"/>
    </source>
</evidence>
<evidence type="ECO:0000256" key="2">
    <source>
        <dbReference type="ARBA" id="ARBA00022729"/>
    </source>
</evidence>
<keyword evidence="3" id="KW-1015">Disulfide bond</keyword>
<dbReference type="GO" id="GO:0034411">
    <property type="term" value="P:cell wall (1-&gt;3)-beta-D-glucan biosynthetic process"/>
    <property type="evidence" value="ECO:0007669"/>
    <property type="project" value="TreeGrafter"/>
</dbReference>
<dbReference type="Proteomes" id="UP000002640">
    <property type="component" value="Unassembled WGS sequence"/>
</dbReference>
<dbReference type="GeneID" id="20648958"/>
<organism evidence="5 6">
    <name type="scientific">Phytophthora sojae (strain P6497)</name>
    <name type="common">Soybean stem and root rot agent</name>
    <name type="synonym">Phytophthora megasperma f. sp. glycines</name>
    <dbReference type="NCBI Taxonomy" id="1094619"/>
    <lineage>
        <taxon>Eukaryota</taxon>
        <taxon>Sar</taxon>
        <taxon>Stramenopiles</taxon>
        <taxon>Oomycota</taxon>
        <taxon>Peronosporomycetes</taxon>
        <taxon>Peronosporales</taxon>
        <taxon>Peronosporaceae</taxon>
        <taxon>Phytophthora</taxon>
    </lineage>
</organism>
<keyword evidence="6" id="KW-1185">Reference proteome</keyword>
<dbReference type="Gene3D" id="3.20.20.80">
    <property type="entry name" value="Glycosidases"/>
    <property type="match status" value="1"/>
</dbReference>
<dbReference type="RefSeq" id="XP_009537201.1">
    <property type="nucleotide sequence ID" value="XM_009538906.1"/>
</dbReference>
<dbReference type="KEGG" id="psoj:PHYSODRAFT_348256"/>
<evidence type="ECO:0000256" key="4">
    <source>
        <dbReference type="ARBA" id="ARBA00023180"/>
    </source>
</evidence>
<gene>
    <name evidence="5" type="ORF">PHYSODRAFT_348256</name>
</gene>
<dbReference type="PANTHER" id="PTHR31468">
    <property type="entry name" value="1,3-BETA-GLUCANOSYLTRANSFERASE GAS1"/>
    <property type="match status" value="1"/>
</dbReference>
<name>G5AAK6_PHYSP</name>
<accession>G5AAK6</accession>
<protein>
    <recommendedName>
        <fullName evidence="7">1,3-beta-glucanosyltransferase</fullName>
    </recommendedName>
</protein>
<keyword evidence="4" id="KW-0325">Glycoprotein</keyword>
<evidence type="ECO:0008006" key="7">
    <source>
        <dbReference type="Google" id="ProtNLM"/>
    </source>
</evidence>
<evidence type="ECO:0000256" key="1">
    <source>
        <dbReference type="ARBA" id="ARBA00007528"/>
    </source>
</evidence>
<evidence type="ECO:0000256" key="3">
    <source>
        <dbReference type="ARBA" id="ARBA00023157"/>
    </source>
</evidence>
<sequence>MAADAPPSPVSTKLSTAMKEYLNAKLEETPSMVAQLAFSFLSREVRERRIAGSAPDLEKVQNNVKSWRAKNKPDSMAPVMEICIRSMYEREDLSRAPVDLLVFCDSKDEHGTFLKRVVFSEFQVRFKPDFVMMDADKAQYNASDRNYMKQMLKDPRHFDAPSGAECYRDAPSGRRSRYDGGSASVPTCNIVNYDERLAEAGLPDQDHGPSETGANAVCLYDVDLSKPHADFMYKLRKYGMLDLTKFIRHTRAFIGGCSSTIGGCSSTKLSIPVGDVMADPDTTNNNRRLKAQYYKCRTDLIEEYENAEWYGLNTYQYCDGDVTTLADADGFSELLTDFTNYSMSIPVMLTEYGCVNPSFPTVGDYEAQRTWRQPGWLLGDDVRKVFTGGFAFEYSAETANSDGSGSSASAYPFTSYGAQNYELGYYSPEGLDRHHVLYNDSGFRPSPRTMTSRLTRTAPAPPDCPSGFSALADSTWESDSVEDESCPSEVLNYGPDGQRLDQLRGHHIECGQRRLVGFFGRQRVHGLGAAAGLCDR</sequence>
<dbReference type="AlphaFoldDB" id="G5AAK6"/>
<dbReference type="GO" id="GO:0042124">
    <property type="term" value="F:1,3-beta-glucanosyltransferase activity"/>
    <property type="evidence" value="ECO:0007669"/>
    <property type="project" value="TreeGrafter"/>
</dbReference>
<evidence type="ECO:0000313" key="6">
    <source>
        <dbReference type="Proteomes" id="UP000002640"/>
    </source>
</evidence>
<dbReference type="SUPFAM" id="SSF51445">
    <property type="entry name" value="(Trans)glycosidases"/>
    <property type="match status" value="1"/>
</dbReference>
<dbReference type="PANTHER" id="PTHR31468:SF2">
    <property type="entry name" value="1,3-BETA-GLUCANOSYLTRANSFERASE GAS1"/>
    <property type="match status" value="1"/>
</dbReference>
<dbReference type="InterPro" id="IPR017853">
    <property type="entry name" value="GH"/>
</dbReference>
<keyword evidence="2" id="KW-0732">Signal</keyword>
<reference evidence="5 6" key="1">
    <citation type="journal article" date="2006" name="Science">
        <title>Phytophthora genome sequences uncover evolutionary origins and mechanisms of pathogenesis.</title>
        <authorList>
            <person name="Tyler B.M."/>
            <person name="Tripathy S."/>
            <person name="Zhang X."/>
            <person name="Dehal P."/>
            <person name="Jiang R.H."/>
            <person name="Aerts A."/>
            <person name="Arredondo F.D."/>
            <person name="Baxter L."/>
            <person name="Bensasson D."/>
            <person name="Beynon J.L."/>
            <person name="Chapman J."/>
            <person name="Damasceno C.M."/>
            <person name="Dorrance A.E."/>
            <person name="Dou D."/>
            <person name="Dickerman A.W."/>
            <person name="Dubchak I.L."/>
            <person name="Garbelotto M."/>
            <person name="Gijzen M."/>
            <person name="Gordon S.G."/>
            <person name="Govers F."/>
            <person name="Grunwald N.J."/>
            <person name="Huang W."/>
            <person name="Ivors K.L."/>
            <person name="Jones R.W."/>
            <person name="Kamoun S."/>
            <person name="Krampis K."/>
            <person name="Lamour K.H."/>
            <person name="Lee M.K."/>
            <person name="McDonald W.H."/>
            <person name="Medina M."/>
            <person name="Meijer H.J."/>
            <person name="Nordberg E.K."/>
            <person name="Maclean D.J."/>
            <person name="Ospina-Giraldo M.D."/>
            <person name="Morris P.F."/>
            <person name="Phuntumart V."/>
            <person name="Putnam N.H."/>
            <person name="Rash S."/>
            <person name="Rose J.K."/>
            <person name="Sakihama Y."/>
            <person name="Salamov A.A."/>
            <person name="Savidor A."/>
            <person name="Scheuring C.F."/>
            <person name="Smith B.M."/>
            <person name="Sobral B.W."/>
            <person name="Terry A."/>
            <person name="Torto-Alalibo T.A."/>
            <person name="Win J."/>
            <person name="Xu Z."/>
            <person name="Zhang H."/>
            <person name="Grigoriev I.V."/>
            <person name="Rokhsar D.S."/>
            <person name="Boore J.L."/>
        </authorList>
    </citation>
    <scope>NUCLEOTIDE SEQUENCE [LARGE SCALE GENOMIC DNA]</scope>
    <source>
        <strain evidence="5 6">P6497</strain>
    </source>
</reference>